<accession>A0AA38WS70</accession>
<protein>
    <recommendedName>
        <fullName evidence="2">Integrase catalytic domain-containing protein</fullName>
    </recommendedName>
</protein>
<sequence>MFKIKYCIMYKADTLIEVMRANRRGDLYLICFESLEAREEICLVSSVNNEEAWRWHTRLPNIKFDNGHLCSACEMGKLRRSSHKTKLDPSCDKPLLGGKKYILVLIDEFSRFTWVEFMKKKSQVPSILINLLKRLQVRVLRSDNGTEFKNSITEEYLAFVGITHNFLAPRTPQQNGVVERKNRTLVEAARTMLNAYGLPLTFWAEAVSAAYFTQNRSLVVKRFEKTPYQLLHDKRPNVKFFHVFGCKCYVLNDREPIGKFNPKGDDAIFIGYSWDSVAYRVYILRSQVIVVSTNVTQDKFNEELKGKAEKSPNATITNDLEQLFHVWYEDDHDLDRASTSEPRASADNTKASADDQLEETPLSTVISGPSTSNTPSSISFPPKNSQPTILPDASLTPVPTIFYQVIPNVFDHIPIPDSLEEINSTSLKLLVILLKVSRPKQLLTIVYSLAFKTEPKKVSEALADPFWVEAMQDELTQFERNQVWTLVPLPNGKVAIGTKWVFRNKKDERDVVIRNKARLVAQGYCQEEGIDYEETFAPVARLEAIRIFLAFAAHKGFKVFQMDVKSAFLNGKLKEEVYVKQPPGFESAKYPNHVYFLDKSLYGLKQAPELGMNKEFEMSMMEDLTFFLGLQVKQSSEGIFINQSKYVNALLKKYQLHDAFPMRTPMASNLKLHKDLNGQSVACKLYKGMIGSLLYLTASRPDIMFSTCISARYQANPKESHLSAVKRILRYLKKTPSLGLWYPLHSSFDLVAYTDSDYGGCQMDRKSTSRSCQFLGGKLVSWSSKKQNYVSTSTVEAEYIAAASCCSQALWMQTQLRDYGYSLDTIPILCDSKSAIAISANPVQHSKAKHIDIRCHFLKHHVEEGSVEMYFVTIEYQLADLFTKALDEKRFNFLVEKIGMAYPDS</sequence>
<dbReference type="Pfam" id="PF00665">
    <property type="entry name" value="rve"/>
    <property type="match status" value="1"/>
</dbReference>
<dbReference type="PANTHER" id="PTHR11439:SF495">
    <property type="entry name" value="REVERSE TRANSCRIPTASE, RNA-DEPENDENT DNA POLYMERASE-RELATED"/>
    <property type="match status" value="1"/>
</dbReference>
<organism evidence="3 4">
    <name type="scientific">Centaurea solstitialis</name>
    <name type="common">yellow star-thistle</name>
    <dbReference type="NCBI Taxonomy" id="347529"/>
    <lineage>
        <taxon>Eukaryota</taxon>
        <taxon>Viridiplantae</taxon>
        <taxon>Streptophyta</taxon>
        <taxon>Embryophyta</taxon>
        <taxon>Tracheophyta</taxon>
        <taxon>Spermatophyta</taxon>
        <taxon>Magnoliopsida</taxon>
        <taxon>eudicotyledons</taxon>
        <taxon>Gunneridae</taxon>
        <taxon>Pentapetalae</taxon>
        <taxon>asterids</taxon>
        <taxon>campanulids</taxon>
        <taxon>Asterales</taxon>
        <taxon>Asteraceae</taxon>
        <taxon>Carduoideae</taxon>
        <taxon>Cardueae</taxon>
        <taxon>Centaureinae</taxon>
        <taxon>Centaurea</taxon>
    </lineage>
</organism>
<name>A0AA38WS70_9ASTR</name>
<gene>
    <name evidence="3" type="ORF">OSB04_006764</name>
</gene>
<keyword evidence="4" id="KW-1185">Reference proteome</keyword>
<dbReference type="CDD" id="cd09272">
    <property type="entry name" value="RNase_HI_RT_Ty1"/>
    <property type="match status" value="1"/>
</dbReference>
<evidence type="ECO:0000256" key="1">
    <source>
        <dbReference type="SAM" id="MobiDB-lite"/>
    </source>
</evidence>
<dbReference type="EMBL" id="JARYMX010000002">
    <property type="protein sequence ID" value="KAJ9561604.1"/>
    <property type="molecule type" value="Genomic_DNA"/>
</dbReference>
<dbReference type="InterPro" id="IPR001584">
    <property type="entry name" value="Integrase_cat-core"/>
</dbReference>
<evidence type="ECO:0000313" key="3">
    <source>
        <dbReference type="EMBL" id="KAJ9561604.1"/>
    </source>
</evidence>
<feature type="compositionally biased region" description="Polar residues" evidence="1">
    <location>
        <begin position="361"/>
        <end position="385"/>
    </location>
</feature>
<evidence type="ECO:0000259" key="2">
    <source>
        <dbReference type="PROSITE" id="PS50994"/>
    </source>
</evidence>
<dbReference type="AlphaFoldDB" id="A0AA38WS70"/>
<dbReference type="InterPro" id="IPR012337">
    <property type="entry name" value="RNaseH-like_sf"/>
</dbReference>
<dbReference type="Pfam" id="PF25597">
    <property type="entry name" value="SH3_retrovirus"/>
    <property type="match status" value="1"/>
</dbReference>
<dbReference type="PROSITE" id="PS50994">
    <property type="entry name" value="INTEGRASE"/>
    <property type="match status" value="1"/>
</dbReference>
<evidence type="ECO:0000313" key="4">
    <source>
        <dbReference type="Proteomes" id="UP001172457"/>
    </source>
</evidence>
<dbReference type="Gene3D" id="3.30.420.10">
    <property type="entry name" value="Ribonuclease H-like superfamily/Ribonuclease H"/>
    <property type="match status" value="1"/>
</dbReference>
<dbReference type="InterPro" id="IPR043502">
    <property type="entry name" value="DNA/RNA_pol_sf"/>
</dbReference>
<feature type="domain" description="Integrase catalytic" evidence="2">
    <location>
        <begin position="77"/>
        <end position="235"/>
    </location>
</feature>
<comment type="caution">
    <text evidence="3">The sequence shown here is derived from an EMBL/GenBank/DDBJ whole genome shotgun (WGS) entry which is preliminary data.</text>
</comment>
<dbReference type="Proteomes" id="UP001172457">
    <property type="component" value="Chromosome 2"/>
</dbReference>
<dbReference type="Pfam" id="PF07727">
    <property type="entry name" value="RVT_2"/>
    <property type="match status" value="2"/>
</dbReference>
<dbReference type="GO" id="GO:0015074">
    <property type="term" value="P:DNA integration"/>
    <property type="evidence" value="ECO:0007669"/>
    <property type="project" value="InterPro"/>
</dbReference>
<proteinExistence type="predicted"/>
<feature type="compositionally biased region" description="Polar residues" evidence="1">
    <location>
        <begin position="339"/>
        <end position="351"/>
    </location>
</feature>
<dbReference type="GO" id="GO:0003676">
    <property type="term" value="F:nucleic acid binding"/>
    <property type="evidence" value="ECO:0007669"/>
    <property type="project" value="InterPro"/>
</dbReference>
<dbReference type="PANTHER" id="PTHR11439">
    <property type="entry name" value="GAG-POL-RELATED RETROTRANSPOSON"/>
    <property type="match status" value="1"/>
</dbReference>
<feature type="region of interest" description="Disordered" evidence="1">
    <location>
        <begin position="335"/>
        <end position="385"/>
    </location>
</feature>
<dbReference type="SUPFAM" id="SSF56672">
    <property type="entry name" value="DNA/RNA polymerases"/>
    <property type="match status" value="1"/>
</dbReference>
<dbReference type="InterPro" id="IPR013103">
    <property type="entry name" value="RVT_2"/>
</dbReference>
<dbReference type="InterPro" id="IPR036397">
    <property type="entry name" value="RNaseH_sf"/>
</dbReference>
<dbReference type="InterPro" id="IPR057670">
    <property type="entry name" value="SH3_retrovirus"/>
</dbReference>
<reference evidence="3" key="1">
    <citation type="submission" date="2023-03" db="EMBL/GenBank/DDBJ databases">
        <title>Chromosome-scale reference genome and RAD-based genetic map of yellow starthistle (Centaurea solstitialis) reveal putative structural variation and QTLs associated with invader traits.</title>
        <authorList>
            <person name="Reatini B."/>
            <person name="Cang F.A."/>
            <person name="Jiang Q."/>
            <person name="Mckibben M.T.W."/>
            <person name="Barker M.S."/>
            <person name="Rieseberg L.H."/>
            <person name="Dlugosch K.M."/>
        </authorList>
    </citation>
    <scope>NUCLEOTIDE SEQUENCE</scope>
    <source>
        <strain evidence="3">CAN-66</strain>
        <tissue evidence="3">Leaf</tissue>
    </source>
</reference>
<dbReference type="SUPFAM" id="SSF53098">
    <property type="entry name" value="Ribonuclease H-like"/>
    <property type="match status" value="1"/>
</dbReference>